<dbReference type="AlphaFoldDB" id="A0A2N9FBN2"/>
<sequence>MASMVLEVDALVVLDSAGEDFSFGGFDGGEGRVGPFERLGGDGVDVGLEEEGSVCAWPGEEEERLSWSEFKDFTPPAATATKPLGQRPWGCRIWNHGAVVGDGGWEPT</sequence>
<evidence type="ECO:0000313" key="1">
    <source>
        <dbReference type="EMBL" id="SPC84420.1"/>
    </source>
</evidence>
<proteinExistence type="predicted"/>
<dbReference type="EMBL" id="OIVN01000709">
    <property type="protein sequence ID" value="SPC84420.1"/>
    <property type="molecule type" value="Genomic_DNA"/>
</dbReference>
<accession>A0A2N9FBN2</accession>
<protein>
    <submittedName>
        <fullName evidence="1">Uncharacterized protein</fullName>
    </submittedName>
</protein>
<organism evidence="1">
    <name type="scientific">Fagus sylvatica</name>
    <name type="common">Beechnut</name>
    <dbReference type="NCBI Taxonomy" id="28930"/>
    <lineage>
        <taxon>Eukaryota</taxon>
        <taxon>Viridiplantae</taxon>
        <taxon>Streptophyta</taxon>
        <taxon>Embryophyta</taxon>
        <taxon>Tracheophyta</taxon>
        <taxon>Spermatophyta</taxon>
        <taxon>Magnoliopsida</taxon>
        <taxon>eudicotyledons</taxon>
        <taxon>Gunneridae</taxon>
        <taxon>Pentapetalae</taxon>
        <taxon>rosids</taxon>
        <taxon>fabids</taxon>
        <taxon>Fagales</taxon>
        <taxon>Fagaceae</taxon>
        <taxon>Fagus</taxon>
    </lineage>
</organism>
<name>A0A2N9FBN2_FAGSY</name>
<reference evidence="1" key="1">
    <citation type="submission" date="2018-02" db="EMBL/GenBank/DDBJ databases">
        <authorList>
            <person name="Cohen D.B."/>
            <person name="Kent A.D."/>
        </authorList>
    </citation>
    <scope>NUCLEOTIDE SEQUENCE</scope>
</reference>
<gene>
    <name evidence="1" type="ORF">FSB_LOCUS12302</name>
</gene>